<evidence type="ECO:0000256" key="2">
    <source>
        <dbReference type="ARBA" id="ARBA00004370"/>
    </source>
</evidence>
<sequence>MVDVAQATILQASPDESRAARRNMITRALVRNVTTESGPSDALFHFEQEMADQYARNRISFSPIVLALILVLAVMMGFIGNPLWAAVWGAGVLALHLAATVVCRRYAALAPNQRSLVDWKNRFVVVEALYGLGWAVFPFLFPMAAPAETLIGLDVVRFATVIVFMSLSALVAAPLPAASVASTLPIAIGLGAAHMVSPSLIDMMVAFCALGAEAMLLYLTGQLNEQYAQSLVLRAEKDAVLAELEQGKAVSDEARRRAEAANMAKSQFLATMSHELRTPLNAILGFSEVMRNEMLGPIENDAYKDYLNDIYNSGQHLLKLINEILDLSRIEAGKRELREELLSLVSIAQDAKGLLDLKARQKNIKVSEAFEEHMPKIVVDEQAIRQVTLNLLANALKFTPAGGEVALKVGRTEGGGQYISVRDNGPGIPADELPIVLSAFGQSSISIKNAEQGTGLGIPIVQALIHLHGGQFVLRSKVGIGTEAIAILPAKRVVSAFTDDNRTWALMRARKPAQLRKAS</sequence>
<dbReference type="OrthoDB" id="9801651at2"/>
<accession>A0A1G5MMG7</accession>
<dbReference type="PRINTS" id="PR00344">
    <property type="entry name" value="BCTRLSENSOR"/>
</dbReference>
<evidence type="ECO:0000256" key="4">
    <source>
        <dbReference type="ARBA" id="ARBA00022553"/>
    </source>
</evidence>
<evidence type="ECO:0000313" key="13">
    <source>
        <dbReference type="EMBL" id="SCZ25590.1"/>
    </source>
</evidence>
<dbReference type="PANTHER" id="PTHR43711:SF26">
    <property type="entry name" value="SENSOR HISTIDINE KINASE RCSC"/>
    <property type="match status" value="1"/>
</dbReference>
<dbReference type="Pfam" id="PF00512">
    <property type="entry name" value="HisKA"/>
    <property type="match status" value="1"/>
</dbReference>
<name>A0A1G5MMG7_AFIMA</name>
<dbReference type="RefSeq" id="WP_092809723.1">
    <property type="nucleotide sequence ID" value="NZ_FMVW01000001.1"/>
</dbReference>
<dbReference type="Pfam" id="PF02518">
    <property type="entry name" value="HATPase_c"/>
    <property type="match status" value="1"/>
</dbReference>
<keyword evidence="10 11" id="KW-0472">Membrane</keyword>
<evidence type="ECO:0000256" key="3">
    <source>
        <dbReference type="ARBA" id="ARBA00012438"/>
    </source>
</evidence>
<dbReference type="FunFam" id="1.10.287.130:FF:000038">
    <property type="entry name" value="Sensory transduction histidine kinase"/>
    <property type="match status" value="1"/>
</dbReference>
<dbReference type="AlphaFoldDB" id="A0A1G5MMG7"/>
<gene>
    <name evidence="13" type="ORF">SAMN03080610_00807</name>
</gene>
<dbReference type="GO" id="GO:0016020">
    <property type="term" value="C:membrane"/>
    <property type="evidence" value="ECO:0007669"/>
    <property type="project" value="UniProtKB-SubCell"/>
</dbReference>
<organism evidence="13 14">
    <name type="scientific">Afifella marina DSM 2698</name>
    <dbReference type="NCBI Taxonomy" id="1120955"/>
    <lineage>
        <taxon>Bacteria</taxon>
        <taxon>Pseudomonadati</taxon>
        <taxon>Pseudomonadota</taxon>
        <taxon>Alphaproteobacteria</taxon>
        <taxon>Hyphomicrobiales</taxon>
        <taxon>Afifellaceae</taxon>
        <taxon>Afifella</taxon>
    </lineage>
</organism>
<dbReference type="InterPro" id="IPR003594">
    <property type="entry name" value="HATPase_dom"/>
</dbReference>
<evidence type="ECO:0000256" key="5">
    <source>
        <dbReference type="ARBA" id="ARBA00022679"/>
    </source>
</evidence>
<keyword evidence="11" id="KW-0812">Transmembrane</keyword>
<dbReference type="CDD" id="cd00082">
    <property type="entry name" value="HisKA"/>
    <property type="match status" value="1"/>
</dbReference>
<keyword evidence="11" id="KW-1133">Transmembrane helix</keyword>
<comment type="catalytic activity">
    <reaction evidence="1">
        <text>ATP + protein L-histidine = ADP + protein N-phospho-L-histidine.</text>
        <dbReference type="EC" id="2.7.13.3"/>
    </reaction>
</comment>
<keyword evidence="14" id="KW-1185">Reference proteome</keyword>
<dbReference type="EMBL" id="FMVW01000001">
    <property type="protein sequence ID" value="SCZ25590.1"/>
    <property type="molecule type" value="Genomic_DNA"/>
</dbReference>
<keyword evidence="4" id="KW-0597">Phosphoprotein</keyword>
<dbReference type="InterPro" id="IPR036890">
    <property type="entry name" value="HATPase_C_sf"/>
</dbReference>
<keyword evidence="7 13" id="KW-0418">Kinase</keyword>
<keyword evidence="9" id="KW-0902">Two-component regulatory system</keyword>
<proteinExistence type="predicted"/>
<dbReference type="InterPro" id="IPR050736">
    <property type="entry name" value="Sensor_HK_Regulatory"/>
</dbReference>
<dbReference type="InterPro" id="IPR036097">
    <property type="entry name" value="HisK_dim/P_sf"/>
</dbReference>
<dbReference type="SMART" id="SM00388">
    <property type="entry name" value="HisKA"/>
    <property type="match status" value="1"/>
</dbReference>
<dbReference type="Gene3D" id="3.30.565.10">
    <property type="entry name" value="Histidine kinase-like ATPase, C-terminal domain"/>
    <property type="match status" value="1"/>
</dbReference>
<keyword evidence="6" id="KW-0547">Nucleotide-binding</keyword>
<evidence type="ECO:0000256" key="9">
    <source>
        <dbReference type="ARBA" id="ARBA00023012"/>
    </source>
</evidence>
<feature type="transmembrane region" description="Helical" evidence="11">
    <location>
        <begin position="59"/>
        <end position="79"/>
    </location>
</feature>
<dbReference type="InterPro" id="IPR004358">
    <property type="entry name" value="Sig_transdc_His_kin-like_C"/>
</dbReference>
<feature type="transmembrane region" description="Helical" evidence="11">
    <location>
        <begin position="161"/>
        <end position="188"/>
    </location>
</feature>
<dbReference type="SMART" id="SM00387">
    <property type="entry name" value="HATPase_c"/>
    <property type="match status" value="1"/>
</dbReference>
<dbReference type="Proteomes" id="UP000199347">
    <property type="component" value="Unassembled WGS sequence"/>
</dbReference>
<comment type="subcellular location">
    <subcellularLocation>
        <location evidence="2">Membrane</location>
    </subcellularLocation>
</comment>
<evidence type="ECO:0000256" key="11">
    <source>
        <dbReference type="SAM" id="Phobius"/>
    </source>
</evidence>
<evidence type="ECO:0000256" key="7">
    <source>
        <dbReference type="ARBA" id="ARBA00022777"/>
    </source>
</evidence>
<dbReference type="InterPro" id="IPR005467">
    <property type="entry name" value="His_kinase_dom"/>
</dbReference>
<dbReference type="SUPFAM" id="SSF47384">
    <property type="entry name" value="Homodimeric domain of signal transducing histidine kinase"/>
    <property type="match status" value="1"/>
</dbReference>
<dbReference type="STRING" id="1120955.SAMN03080610_00807"/>
<feature type="domain" description="Histidine kinase" evidence="12">
    <location>
        <begin position="271"/>
        <end position="492"/>
    </location>
</feature>
<feature type="transmembrane region" description="Helical" evidence="11">
    <location>
        <begin position="123"/>
        <end position="141"/>
    </location>
</feature>
<dbReference type="InterPro" id="IPR003661">
    <property type="entry name" value="HisK_dim/P_dom"/>
</dbReference>
<evidence type="ECO:0000259" key="12">
    <source>
        <dbReference type="PROSITE" id="PS50109"/>
    </source>
</evidence>
<dbReference type="EC" id="2.7.13.3" evidence="3"/>
<dbReference type="Gene3D" id="1.10.287.130">
    <property type="match status" value="1"/>
</dbReference>
<protein>
    <recommendedName>
        <fullName evidence="3">histidine kinase</fullName>
        <ecNumber evidence="3">2.7.13.3</ecNumber>
    </recommendedName>
</protein>
<feature type="transmembrane region" description="Helical" evidence="11">
    <location>
        <begin position="85"/>
        <end position="103"/>
    </location>
</feature>
<dbReference type="GO" id="GO:0000155">
    <property type="term" value="F:phosphorelay sensor kinase activity"/>
    <property type="evidence" value="ECO:0007669"/>
    <property type="project" value="InterPro"/>
</dbReference>
<evidence type="ECO:0000256" key="10">
    <source>
        <dbReference type="ARBA" id="ARBA00023136"/>
    </source>
</evidence>
<evidence type="ECO:0000256" key="8">
    <source>
        <dbReference type="ARBA" id="ARBA00022840"/>
    </source>
</evidence>
<evidence type="ECO:0000256" key="1">
    <source>
        <dbReference type="ARBA" id="ARBA00000085"/>
    </source>
</evidence>
<keyword evidence="8" id="KW-0067">ATP-binding</keyword>
<keyword evidence="5" id="KW-0808">Transferase</keyword>
<dbReference type="PROSITE" id="PS50109">
    <property type="entry name" value="HIS_KIN"/>
    <property type="match status" value="1"/>
</dbReference>
<dbReference type="PANTHER" id="PTHR43711">
    <property type="entry name" value="TWO-COMPONENT HISTIDINE KINASE"/>
    <property type="match status" value="1"/>
</dbReference>
<dbReference type="GO" id="GO:0005524">
    <property type="term" value="F:ATP binding"/>
    <property type="evidence" value="ECO:0007669"/>
    <property type="project" value="UniProtKB-KW"/>
</dbReference>
<reference evidence="13 14" key="1">
    <citation type="submission" date="2016-10" db="EMBL/GenBank/DDBJ databases">
        <authorList>
            <person name="de Groot N.N."/>
        </authorList>
    </citation>
    <scope>NUCLEOTIDE SEQUENCE [LARGE SCALE GENOMIC DNA]</scope>
    <source>
        <strain evidence="13 14">DSM 2698</strain>
    </source>
</reference>
<evidence type="ECO:0000313" key="14">
    <source>
        <dbReference type="Proteomes" id="UP000199347"/>
    </source>
</evidence>
<evidence type="ECO:0000256" key="6">
    <source>
        <dbReference type="ARBA" id="ARBA00022741"/>
    </source>
</evidence>
<dbReference type="SUPFAM" id="SSF55874">
    <property type="entry name" value="ATPase domain of HSP90 chaperone/DNA topoisomerase II/histidine kinase"/>
    <property type="match status" value="1"/>
</dbReference>